<dbReference type="InterPro" id="IPR050669">
    <property type="entry name" value="Hemerythrin"/>
</dbReference>
<evidence type="ECO:0000313" key="6">
    <source>
        <dbReference type="EMBL" id="SMF56617.1"/>
    </source>
</evidence>
<dbReference type="InterPro" id="IPR016131">
    <property type="entry name" value="Haemerythrin_Fe_BS"/>
</dbReference>
<keyword evidence="3" id="KW-0479">Metal-binding</keyword>
<dbReference type="AlphaFoldDB" id="A0A1Y6CCJ6"/>
<dbReference type="STRING" id="1513793.SAMN06296036_11842"/>
<sequence>MDWKPEYNVGVDYLDEQHKAIVEGIRHLSTEFENEQGLRQAVSELFELIRTHFRHEEIILLRHGYRDREKHEEIHSKFLDGLGILEQKFAEVGSDLLPTIIDFLSQWFHDHFTQVDQKYAEIVGKFARPA</sequence>
<dbReference type="Gene3D" id="1.20.120.50">
    <property type="entry name" value="Hemerythrin-like"/>
    <property type="match status" value="1"/>
</dbReference>
<dbReference type="PANTHER" id="PTHR37164">
    <property type="entry name" value="BACTERIOHEMERYTHRIN"/>
    <property type="match status" value="1"/>
</dbReference>
<protein>
    <submittedName>
        <fullName evidence="6">Hemerythrin-like metal-binding domain protein</fullName>
    </submittedName>
</protein>
<evidence type="ECO:0000259" key="5">
    <source>
        <dbReference type="Pfam" id="PF01814"/>
    </source>
</evidence>
<dbReference type="InterPro" id="IPR012312">
    <property type="entry name" value="Hemerythrin-like"/>
</dbReference>
<gene>
    <name evidence="6" type="ORF">SAMN06296036_11842</name>
</gene>
<evidence type="ECO:0000313" key="7">
    <source>
        <dbReference type="Proteomes" id="UP000192907"/>
    </source>
</evidence>
<name>A0A1Y6CCJ6_9BACT</name>
<dbReference type="Proteomes" id="UP000192907">
    <property type="component" value="Unassembled WGS sequence"/>
</dbReference>
<accession>A0A1Y6CCJ6</accession>
<keyword evidence="4" id="KW-0408">Iron</keyword>
<organism evidence="6 7">
    <name type="scientific">Pseudobacteriovorax antillogorgiicola</name>
    <dbReference type="NCBI Taxonomy" id="1513793"/>
    <lineage>
        <taxon>Bacteria</taxon>
        <taxon>Pseudomonadati</taxon>
        <taxon>Bdellovibrionota</taxon>
        <taxon>Oligoflexia</taxon>
        <taxon>Oligoflexales</taxon>
        <taxon>Pseudobacteriovoracaceae</taxon>
        <taxon>Pseudobacteriovorax</taxon>
    </lineage>
</organism>
<dbReference type="EMBL" id="FWZT01000018">
    <property type="protein sequence ID" value="SMF56617.1"/>
    <property type="molecule type" value="Genomic_DNA"/>
</dbReference>
<evidence type="ECO:0000256" key="1">
    <source>
        <dbReference type="ARBA" id="ARBA00010587"/>
    </source>
</evidence>
<dbReference type="NCBIfam" id="TIGR02481">
    <property type="entry name" value="hemeryth_dom"/>
    <property type="match status" value="1"/>
</dbReference>
<dbReference type="CDD" id="cd12107">
    <property type="entry name" value="Hemerythrin"/>
    <property type="match status" value="1"/>
</dbReference>
<reference evidence="7" key="1">
    <citation type="submission" date="2017-04" db="EMBL/GenBank/DDBJ databases">
        <authorList>
            <person name="Varghese N."/>
            <person name="Submissions S."/>
        </authorList>
    </citation>
    <scope>NUCLEOTIDE SEQUENCE [LARGE SCALE GENOMIC DNA]</scope>
    <source>
        <strain evidence="7">RKEM611</strain>
    </source>
</reference>
<evidence type="ECO:0000256" key="3">
    <source>
        <dbReference type="ARBA" id="ARBA00022723"/>
    </source>
</evidence>
<dbReference type="InterPro" id="IPR035938">
    <property type="entry name" value="Hemerythrin-like_sf"/>
</dbReference>
<dbReference type="NCBIfam" id="NF033749">
    <property type="entry name" value="bact_hemeryth"/>
    <property type="match status" value="1"/>
</dbReference>
<evidence type="ECO:0000256" key="2">
    <source>
        <dbReference type="ARBA" id="ARBA00022621"/>
    </source>
</evidence>
<dbReference type="InterPro" id="IPR012827">
    <property type="entry name" value="Hemerythrin_metal-bd"/>
</dbReference>
<keyword evidence="7" id="KW-1185">Reference proteome</keyword>
<dbReference type="RefSeq" id="WP_132322400.1">
    <property type="nucleotide sequence ID" value="NZ_FWZT01000018.1"/>
</dbReference>
<keyword evidence="2" id="KW-0561">Oxygen transport</keyword>
<dbReference type="PANTHER" id="PTHR37164:SF1">
    <property type="entry name" value="BACTERIOHEMERYTHRIN"/>
    <property type="match status" value="1"/>
</dbReference>
<comment type="similarity">
    <text evidence="1">Belongs to the hemerythrin family.</text>
</comment>
<dbReference type="Pfam" id="PF01814">
    <property type="entry name" value="Hemerythrin"/>
    <property type="match status" value="1"/>
</dbReference>
<proteinExistence type="inferred from homology"/>
<feature type="domain" description="Hemerythrin-like" evidence="5">
    <location>
        <begin position="10"/>
        <end position="121"/>
    </location>
</feature>
<dbReference type="GO" id="GO:0046872">
    <property type="term" value="F:metal ion binding"/>
    <property type="evidence" value="ECO:0007669"/>
    <property type="project" value="UniProtKB-KW"/>
</dbReference>
<dbReference type="GO" id="GO:0005344">
    <property type="term" value="F:oxygen carrier activity"/>
    <property type="evidence" value="ECO:0007669"/>
    <property type="project" value="UniProtKB-KW"/>
</dbReference>
<dbReference type="SUPFAM" id="SSF47188">
    <property type="entry name" value="Hemerythrin-like"/>
    <property type="match status" value="1"/>
</dbReference>
<evidence type="ECO:0000256" key="4">
    <source>
        <dbReference type="ARBA" id="ARBA00023004"/>
    </source>
</evidence>
<dbReference type="OrthoDB" id="1122424at2"/>
<keyword evidence="2" id="KW-0813">Transport</keyword>
<dbReference type="PROSITE" id="PS00550">
    <property type="entry name" value="HEMERYTHRINS"/>
    <property type="match status" value="1"/>
</dbReference>